<proteinExistence type="predicted"/>
<evidence type="ECO:0000259" key="6">
    <source>
        <dbReference type="PROSITE" id="PS51007"/>
    </source>
</evidence>
<protein>
    <recommendedName>
        <fullName evidence="6">Cytochrome c domain-containing protein</fullName>
    </recommendedName>
</protein>
<evidence type="ECO:0000256" key="5">
    <source>
        <dbReference type="SAM" id="MobiDB-lite"/>
    </source>
</evidence>
<sequence length="202" mass="21359">MRRPDPSPPPAFVPPHIAHPPARRRRILAAAGVLATAMAAAAIASRSTAPAEGQASPTPRVLASDPVAAGRYLVVLGDCNGCHTPRFAETNGAEPPESEWLTGSPIGFRGPWGVSYPSNLRLSAQATEEADWIAALRRRTGLPPMPWATLAVMNEDDLRAIYRYLRALGPRGEPAPAALGPGEAPETPVFDFVPVPPSRRAG</sequence>
<feature type="domain" description="Cytochrome c" evidence="6">
    <location>
        <begin position="65"/>
        <end position="169"/>
    </location>
</feature>
<dbReference type="RefSeq" id="WP_219764692.1">
    <property type="nucleotide sequence ID" value="NZ_JAHYBZ010000007.1"/>
</dbReference>
<keyword evidence="8" id="KW-1185">Reference proteome</keyword>
<evidence type="ECO:0000256" key="4">
    <source>
        <dbReference type="PROSITE-ProRule" id="PRU00433"/>
    </source>
</evidence>
<dbReference type="PROSITE" id="PS51318">
    <property type="entry name" value="TAT"/>
    <property type="match status" value="1"/>
</dbReference>
<gene>
    <name evidence="7" type="ORF">KPL78_19615</name>
</gene>
<dbReference type="Gene3D" id="1.10.760.10">
    <property type="entry name" value="Cytochrome c-like domain"/>
    <property type="match status" value="1"/>
</dbReference>
<name>A0ABS7ACP4_9PROT</name>
<dbReference type="SUPFAM" id="SSF46626">
    <property type="entry name" value="Cytochrome c"/>
    <property type="match status" value="1"/>
</dbReference>
<dbReference type="EMBL" id="JAHYBZ010000007">
    <property type="protein sequence ID" value="MBW6400077.1"/>
    <property type="molecule type" value="Genomic_DNA"/>
</dbReference>
<keyword evidence="3 4" id="KW-0408">Iron</keyword>
<dbReference type="InterPro" id="IPR036909">
    <property type="entry name" value="Cyt_c-like_dom_sf"/>
</dbReference>
<feature type="region of interest" description="Disordered" evidence="5">
    <location>
        <begin position="175"/>
        <end position="202"/>
    </location>
</feature>
<evidence type="ECO:0000256" key="1">
    <source>
        <dbReference type="ARBA" id="ARBA00022617"/>
    </source>
</evidence>
<feature type="compositionally biased region" description="Low complexity" evidence="5">
    <location>
        <begin position="175"/>
        <end position="185"/>
    </location>
</feature>
<keyword evidence="2 4" id="KW-0479">Metal-binding</keyword>
<evidence type="ECO:0000256" key="2">
    <source>
        <dbReference type="ARBA" id="ARBA00022723"/>
    </source>
</evidence>
<accession>A0ABS7ACP4</accession>
<evidence type="ECO:0000313" key="7">
    <source>
        <dbReference type="EMBL" id="MBW6400077.1"/>
    </source>
</evidence>
<dbReference type="Proteomes" id="UP001196565">
    <property type="component" value="Unassembled WGS sequence"/>
</dbReference>
<evidence type="ECO:0000256" key="3">
    <source>
        <dbReference type="ARBA" id="ARBA00023004"/>
    </source>
</evidence>
<dbReference type="PROSITE" id="PS51007">
    <property type="entry name" value="CYTC"/>
    <property type="match status" value="1"/>
</dbReference>
<comment type="caution">
    <text evidence="7">The sequence shown here is derived from an EMBL/GenBank/DDBJ whole genome shotgun (WGS) entry which is preliminary data.</text>
</comment>
<keyword evidence="1 4" id="KW-0349">Heme</keyword>
<organism evidence="7 8">
    <name type="scientific">Roseomonas alba</name>
    <dbReference type="NCBI Taxonomy" id="2846776"/>
    <lineage>
        <taxon>Bacteria</taxon>
        <taxon>Pseudomonadati</taxon>
        <taxon>Pseudomonadota</taxon>
        <taxon>Alphaproteobacteria</taxon>
        <taxon>Acetobacterales</taxon>
        <taxon>Roseomonadaceae</taxon>
        <taxon>Roseomonas</taxon>
    </lineage>
</organism>
<dbReference type="InterPro" id="IPR009056">
    <property type="entry name" value="Cyt_c-like_dom"/>
</dbReference>
<dbReference type="InterPro" id="IPR006311">
    <property type="entry name" value="TAT_signal"/>
</dbReference>
<evidence type="ECO:0000313" key="8">
    <source>
        <dbReference type="Proteomes" id="UP001196565"/>
    </source>
</evidence>
<reference evidence="7 8" key="1">
    <citation type="submission" date="2021-07" db="EMBL/GenBank/DDBJ databases">
        <authorList>
            <person name="So Y."/>
        </authorList>
    </citation>
    <scope>NUCLEOTIDE SEQUENCE [LARGE SCALE GENOMIC DNA]</scope>
    <source>
        <strain evidence="7 8">HJA6</strain>
    </source>
</reference>